<sequence length="64" mass="6668">MSLTIGGLAARDGKRRTGNACDARMIAWIAGPALSPAKARGKGFEPIAGTRATHHVTDAHTSLR</sequence>
<organism evidence="1 2">
    <name type="scientific">Burkholderia pyrrocinia</name>
    <name type="common">Pseudomonas pyrrocinia</name>
    <dbReference type="NCBI Taxonomy" id="60550"/>
    <lineage>
        <taxon>Bacteria</taxon>
        <taxon>Pseudomonadati</taxon>
        <taxon>Pseudomonadota</taxon>
        <taxon>Betaproteobacteria</taxon>
        <taxon>Burkholderiales</taxon>
        <taxon>Burkholderiaceae</taxon>
        <taxon>Burkholderia</taxon>
        <taxon>Burkholderia cepacia complex</taxon>
    </lineage>
</organism>
<protein>
    <recommendedName>
        <fullName evidence="3">Transposase</fullName>
    </recommendedName>
</protein>
<evidence type="ECO:0000313" key="2">
    <source>
        <dbReference type="Proteomes" id="UP001484179"/>
    </source>
</evidence>
<evidence type="ECO:0008006" key="3">
    <source>
        <dbReference type="Google" id="ProtNLM"/>
    </source>
</evidence>
<name>A0ABZ3BS98_BURPY</name>
<dbReference type="RefSeq" id="WP_342311369.1">
    <property type="nucleotide sequence ID" value="NZ_CP150850.1"/>
</dbReference>
<keyword evidence="2" id="KW-1185">Reference proteome</keyword>
<reference evidence="1 2" key="1">
    <citation type="submission" date="2024-04" db="EMBL/GenBank/DDBJ databases">
        <title>Biological Control Activity of Plant Growth Promoting Rhizobacteria Burkholderia pyrrocinia BX1 against Tobacco black shank Introduction Tobacco black shank (TBS) caused by the oomycete Phytophthora. nicotianae (P. nicotianae) has become a destructive soil.</title>
        <authorList>
            <person name="Liu X."/>
            <person name="Shu C."/>
        </authorList>
    </citation>
    <scope>NUCLEOTIDE SEQUENCE [LARGE SCALE GENOMIC DNA]</scope>
    <source>
        <strain evidence="1 2">BX1</strain>
    </source>
</reference>
<evidence type="ECO:0000313" key="1">
    <source>
        <dbReference type="EMBL" id="WZW57851.1"/>
    </source>
</evidence>
<accession>A0ABZ3BS98</accession>
<dbReference type="Proteomes" id="UP001484179">
    <property type="component" value="Chromosome 2"/>
</dbReference>
<gene>
    <name evidence="1" type="ORF">WN985_20615</name>
</gene>
<dbReference type="EMBL" id="CP150850">
    <property type="protein sequence ID" value="WZW57851.1"/>
    <property type="molecule type" value="Genomic_DNA"/>
</dbReference>
<proteinExistence type="predicted"/>